<keyword evidence="8" id="KW-1185">Reference proteome</keyword>
<evidence type="ECO:0000256" key="4">
    <source>
        <dbReference type="ARBA" id="ARBA00023136"/>
    </source>
</evidence>
<dbReference type="OrthoDB" id="5967113at2759"/>
<evidence type="ECO:0000256" key="1">
    <source>
        <dbReference type="ARBA" id="ARBA00004141"/>
    </source>
</evidence>
<evidence type="ECO:0000256" key="5">
    <source>
        <dbReference type="SAM" id="Phobius"/>
    </source>
</evidence>
<dbReference type="Pfam" id="PF00002">
    <property type="entry name" value="7tm_2"/>
    <property type="match status" value="1"/>
</dbReference>
<feature type="transmembrane region" description="Helical" evidence="5">
    <location>
        <begin position="136"/>
        <end position="157"/>
    </location>
</feature>
<dbReference type="STRING" id="56216.A0A1A6H571"/>
<protein>
    <recommendedName>
        <fullName evidence="6">G-protein coupled receptors family 2 profile 2 domain-containing protein</fullName>
    </recommendedName>
</protein>
<proteinExistence type="predicted"/>
<dbReference type="InterPro" id="IPR002284">
    <property type="entry name" value="GPCR_2_VIP_rcpt_2"/>
</dbReference>
<keyword evidence="4 5" id="KW-0472">Membrane</keyword>
<evidence type="ECO:0000313" key="8">
    <source>
        <dbReference type="Proteomes" id="UP000092124"/>
    </source>
</evidence>
<name>A0A1A6H571_NEOLE</name>
<comment type="caution">
    <text evidence="7">The sequence shown here is derived from an EMBL/GenBank/DDBJ whole genome shotgun (WGS) entry which is preliminary data.</text>
</comment>
<dbReference type="GO" id="GO:0017046">
    <property type="term" value="F:peptide hormone binding"/>
    <property type="evidence" value="ECO:0007669"/>
    <property type="project" value="TreeGrafter"/>
</dbReference>
<dbReference type="InterPro" id="IPR000832">
    <property type="entry name" value="GPCR_2_secretin-like"/>
</dbReference>
<feature type="domain" description="G-protein coupled receptors family 2 profile 2" evidence="6">
    <location>
        <begin position="1"/>
        <end position="185"/>
    </location>
</feature>
<dbReference type="EMBL" id="LZPO01046213">
    <property type="protein sequence ID" value="OBS73454.1"/>
    <property type="molecule type" value="Genomic_DNA"/>
</dbReference>
<evidence type="ECO:0000256" key="2">
    <source>
        <dbReference type="ARBA" id="ARBA00022692"/>
    </source>
</evidence>
<dbReference type="InterPro" id="IPR017983">
    <property type="entry name" value="GPCR_2_secretin-like_CS"/>
</dbReference>
<dbReference type="GO" id="GO:0004999">
    <property type="term" value="F:vasoactive intestinal polypeptide receptor activity"/>
    <property type="evidence" value="ECO:0007669"/>
    <property type="project" value="InterPro"/>
</dbReference>
<reference evidence="7 8" key="1">
    <citation type="submission" date="2016-06" db="EMBL/GenBank/DDBJ databases">
        <title>The Draft Genome Sequence and Annotation of the Desert Woodrat Neotoma lepida.</title>
        <authorList>
            <person name="Campbell M."/>
            <person name="Oakeson K.F."/>
            <person name="Yandell M."/>
            <person name="Halpert J.R."/>
            <person name="Dearing D."/>
        </authorList>
    </citation>
    <scope>NUCLEOTIDE SEQUENCE [LARGE SCALE GENOMIC DNA]</scope>
    <source>
        <strain evidence="7">417</strain>
        <tissue evidence="7">Liver</tissue>
    </source>
</reference>
<feature type="non-terminal residue" evidence="7">
    <location>
        <position position="1"/>
    </location>
</feature>
<organism evidence="7 8">
    <name type="scientific">Neotoma lepida</name>
    <name type="common">Desert woodrat</name>
    <dbReference type="NCBI Taxonomy" id="56216"/>
    <lineage>
        <taxon>Eukaryota</taxon>
        <taxon>Metazoa</taxon>
        <taxon>Chordata</taxon>
        <taxon>Craniata</taxon>
        <taxon>Vertebrata</taxon>
        <taxon>Euteleostomi</taxon>
        <taxon>Mammalia</taxon>
        <taxon>Eutheria</taxon>
        <taxon>Euarchontoglires</taxon>
        <taxon>Glires</taxon>
        <taxon>Rodentia</taxon>
        <taxon>Myomorpha</taxon>
        <taxon>Muroidea</taxon>
        <taxon>Cricetidae</taxon>
        <taxon>Neotominae</taxon>
        <taxon>Neotoma</taxon>
    </lineage>
</organism>
<dbReference type="GO" id="GO:0007166">
    <property type="term" value="P:cell surface receptor signaling pathway"/>
    <property type="evidence" value="ECO:0007669"/>
    <property type="project" value="InterPro"/>
</dbReference>
<keyword evidence="3 5" id="KW-1133">Transmembrane helix</keyword>
<comment type="subcellular location">
    <subcellularLocation>
        <location evidence="1">Membrane</location>
        <topology evidence="1">Multi-pass membrane protein</topology>
    </subcellularLocation>
</comment>
<dbReference type="PROSITE" id="PS00650">
    <property type="entry name" value="G_PROTEIN_RECEP_F2_2"/>
    <property type="match status" value="1"/>
</dbReference>
<feature type="transmembrane region" description="Helical" evidence="5">
    <location>
        <begin position="163"/>
        <end position="184"/>
    </location>
</feature>
<dbReference type="Gene3D" id="1.20.1070.10">
    <property type="entry name" value="Rhodopsin 7-helix transmembrane proteins"/>
    <property type="match status" value="1"/>
</dbReference>
<dbReference type="PRINTS" id="PR00249">
    <property type="entry name" value="GPCRSECRETIN"/>
</dbReference>
<dbReference type="Proteomes" id="UP000092124">
    <property type="component" value="Unassembled WGS sequence"/>
</dbReference>
<gene>
    <name evidence="7" type="ORF">A6R68_16008</name>
</gene>
<evidence type="ECO:0000313" key="7">
    <source>
        <dbReference type="EMBL" id="OBS73454.1"/>
    </source>
</evidence>
<dbReference type="PANTHER" id="PTHR45620:SF22">
    <property type="entry name" value="VASOACTIVE INTESTINAL POLYPEPTIDE RECEPTOR 2"/>
    <property type="match status" value="1"/>
</dbReference>
<dbReference type="PRINTS" id="PR01155">
    <property type="entry name" value="VIP2RECEPTOR"/>
</dbReference>
<dbReference type="GO" id="GO:0005886">
    <property type="term" value="C:plasma membrane"/>
    <property type="evidence" value="ECO:0007669"/>
    <property type="project" value="TreeGrafter"/>
</dbReference>
<dbReference type="InterPro" id="IPR017981">
    <property type="entry name" value="GPCR_2-like_7TM"/>
</dbReference>
<dbReference type="GO" id="GO:0007188">
    <property type="term" value="P:adenylate cyclase-modulating G protein-coupled receptor signaling pathway"/>
    <property type="evidence" value="ECO:0007669"/>
    <property type="project" value="TreeGrafter"/>
</dbReference>
<sequence>VGCKLSLVFFQYCIMANFYWLLVEGLYLHTLLVAILPPSRCFLAYLLIGWGKGFILPTLILISFGQSIPSVCIGAWTATRLSLEDTGCWDTNEHSIPWWVIRMPILISIVVTSNSSHGPEWEKLAAQSIVRLAKSTLLLIPLFGVHYMVFAAFPIGISSTYQILFELCVGSFQGLVVAVLYCFLNSEVQCELKRKWRGLCLTQPGSRDYRLHSWSMSRNGSESALQIHRGSRTQSFLQTETSVI</sequence>
<keyword evidence="2 5" id="KW-0812">Transmembrane</keyword>
<evidence type="ECO:0000256" key="3">
    <source>
        <dbReference type="ARBA" id="ARBA00022989"/>
    </source>
</evidence>
<dbReference type="PROSITE" id="PS50261">
    <property type="entry name" value="G_PROTEIN_RECEP_F2_4"/>
    <property type="match status" value="1"/>
</dbReference>
<accession>A0A1A6H571</accession>
<evidence type="ECO:0000259" key="6">
    <source>
        <dbReference type="PROSITE" id="PS50261"/>
    </source>
</evidence>
<dbReference type="GO" id="GO:0008528">
    <property type="term" value="F:G protein-coupled peptide receptor activity"/>
    <property type="evidence" value="ECO:0007669"/>
    <property type="project" value="TreeGrafter"/>
</dbReference>
<dbReference type="AlphaFoldDB" id="A0A1A6H571"/>
<dbReference type="InterPro" id="IPR050332">
    <property type="entry name" value="GPCR_2"/>
</dbReference>
<dbReference type="PANTHER" id="PTHR45620">
    <property type="entry name" value="PDF RECEPTOR-LIKE PROTEIN-RELATED"/>
    <property type="match status" value="1"/>
</dbReference>